<name>Q8FTK4_COREF</name>
<dbReference type="Gene3D" id="3.20.80.10">
    <property type="entry name" value="Regulatory factor, effector binding domain"/>
    <property type="match status" value="1"/>
</dbReference>
<protein>
    <recommendedName>
        <fullName evidence="3">Bacterial transcription activator effector binding domain-containing protein</fullName>
    </recommendedName>
</protein>
<dbReference type="Proteomes" id="UP000001409">
    <property type="component" value="Chromosome"/>
</dbReference>
<dbReference type="SUPFAM" id="SSF55136">
    <property type="entry name" value="Probable bacterial effector-binding domain"/>
    <property type="match status" value="1"/>
</dbReference>
<dbReference type="STRING" id="196164.gene:10741980"/>
<accession>Q8FTK4</accession>
<dbReference type="AlphaFoldDB" id="Q8FTK4"/>
<dbReference type="InterPro" id="IPR011256">
    <property type="entry name" value="Reg_factor_effector_dom_sf"/>
</dbReference>
<dbReference type="eggNOG" id="COG4978">
    <property type="taxonomic scope" value="Bacteria"/>
</dbReference>
<evidence type="ECO:0000313" key="2">
    <source>
        <dbReference type="Proteomes" id="UP000001409"/>
    </source>
</evidence>
<dbReference type="PROSITE" id="PS51257">
    <property type="entry name" value="PROKAR_LIPOPROTEIN"/>
    <property type="match status" value="1"/>
</dbReference>
<dbReference type="HOGENOM" id="CLU_113664_2_0_11"/>
<keyword evidence="2" id="KW-1185">Reference proteome</keyword>
<proteinExistence type="predicted"/>
<evidence type="ECO:0000313" key="1">
    <source>
        <dbReference type="EMBL" id="BAC18372.1"/>
    </source>
</evidence>
<dbReference type="KEGG" id="cef:CE1562"/>
<sequence>MNPARRSHFPTAVTVSCWGGECTRGRSRVVPMTTEDTFYMNCPPITAVETLEVTAVPTAVVSFEDFPMAEMTTAFDTTFAALFPALVQAGVNPIGAPFSLHHRLPTETVTFELGIPIDAPLKKEITADNGLVVGPSILPAGKLARVSYMGEYHGLGPAWNSFLQGLGESGEQLAFPFWEVYITDPSQAIEPAVMRTDLYTLLG</sequence>
<organism evidence="1 2">
    <name type="scientific">Corynebacterium efficiens (strain DSM 44549 / YS-314 / AJ 12310 / JCM 11189 / NBRC 100395)</name>
    <dbReference type="NCBI Taxonomy" id="196164"/>
    <lineage>
        <taxon>Bacteria</taxon>
        <taxon>Bacillati</taxon>
        <taxon>Actinomycetota</taxon>
        <taxon>Actinomycetes</taxon>
        <taxon>Mycobacteriales</taxon>
        <taxon>Corynebacteriaceae</taxon>
        <taxon>Corynebacterium</taxon>
    </lineage>
</organism>
<dbReference type="EMBL" id="BA000035">
    <property type="protein sequence ID" value="BAC18372.1"/>
    <property type="molecule type" value="Genomic_DNA"/>
</dbReference>
<evidence type="ECO:0008006" key="3">
    <source>
        <dbReference type="Google" id="ProtNLM"/>
    </source>
</evidence>
<reference evidence="1 2" key="1">
    <citation type="journal article" date="2003" name="Genome Res.">
        <title>Comparative complete genome sequence analysis of the amino acid replacements responsible for the thermostability of Corynebacterium efficiens.</title>
        <authorList>
            <person name="Nishio Y."/>
            <person name="Nakamura Y."/>
            <person name="Kawarabayasi Y."/>
            <person name="Usuda Y."/>
            <person name="Kimura E."/>
            <person name="Sugimoto S."/>
            <person name="Matsui K."/>
            <person name="Yamagishi A."/>
            <person name="Kikuchi H."/>
            <person name="Ikeo K."/>
            <person name="Gojobori T."/>
        </authorList>
    </citation>
    <scope>NUCLEOTIDE SEQUENCE [LARGE SCALE GENOMIC DNA]</scope>
    <source>
        <strain evidence="2">DSM 44549 / YS-314 / AJ 12310 / JCM 11189 / NBRC 100395</strain>
    </source>
</reference>